<evidence type="ECO:0000313" key="3">
    <source>
        <dbReference type="Proteomes" id="UP000593567"/>
    </source>
</evidence>
<dbReference type="Gene3D" id="1.20.1280.50">
    <property type="match status" value="1"/>
</dbReference>
<reference evidence="2" key="1">
    <citation type="submission" date="2020-06" db="EMBL/GenBank/DDBJ databases">
        <title>Draft genome of Bugula neritina, a colonial animal packing powerful symbionts and potential medicines.</title>
        <authorList>
            <person name="Rayko M."/>
        </authorList>
    </citation>
    <scope>NUCLEOTIDE SEQUENCE [LARGE SCALE GENOMIC DNA]</scope>
    <source>
        <strain evidence="2">Kwan_BN1</strain>
    </source>
</reference>
<accession>A0A7J7JUZ6</accession>
<proteinExistence type="predicted"/>
<organism evidence="2 3">
    <name type="scientific">Bugula neritina</name>
    <name type="common">Brown bryozoan</name>
    <name type="synonym">Sertularia neritina</name>
    <dbReference type="NCBI Taxonomy" id="10212"/>
    <lineage>
        <taxon>Eukaryota</taxon>
        <taxon>Metazoa</taxon>
        <taxon>Spiralia</taxon>
        <taxon>Lophotrochozoa</taxon>
        <taxon>Bryozoa</taxon>
        <taxon>Gymnolaemata</taxon>
        <taxon>Cheilostomatida</taxon>
        <taxon>Flustrina</taxon>
        <taxon>Buguloidea</taxon>
        <taxon>Bugulidae</taxon>
        <taxon>Bugula</taxon>
    </lineage>
</organism>
<keyword evidence="3" id="KW-1185">Reference proteome</keyword>
<dbReference type="InterPro" id="IPR036047">
    <property type="entry name" value="F-box-like_dom_sf"/>
</dbReference>
<dbReference type="PROSITE" id="PS50181">
    <property type="entry name" value="FBOX"/>
    <property type="match status" value="1"/>
</dbReference>
<dbReference type="PANTHER" id="PTHR16008">
    <property type="entry name" value="F-BOX ONLY PROTEIN 4"/>
    <property type="match status" value="1"/>
</dbReference>
<dbReference type="AlphaFoldDB" id="A0A7J7JUZ6"/>
<comment type="caution">
    <text evidence="2">The sequence shown here is derived from an EMBL/GenBank/DDBJ whole genome shotgun (WGS) entry which is preliminary data.</text>
</comment>
<dbReference type="OrthoDB" id="3219396at2759"/>
<dbReference type="SUPFAM" id="SSF81383">
    <property type="entry name" value="F-box domain"/>
    <property type="match status" value="1"/>
</dbReference>
<dbReference type="GO" id="GO:0019005">
    <property type="term" value="C:SCF ubiquitin ligase complex"/>
    <property type="evidence" value="ECO:0007669"/>
    <property type="project" value="TreeGrafter"/>
</dbReference>
<dbReference type="Pfam" id="PF12937">
    <property type="entry name" value="F-box-like"/>
    <property type="match status" value="1"/>
</dbReference>
<dbReference type="EMBL" id="VXIV02001797">
    <property type="protein sequence ID" value="KAF6029695.1"/>
    <property type="molecule type" value="Genomic_DNA"/>
</dbReference>
<dbReference type="GO" id="GO:0031146">
    <property type="term" value="P:SCF-dependent proteasomal ubiquitin-dependent protein catabolic process"/>
    <property type="evidence" value="ECO:0007669"/>
    <property type="project" value="InterPro"/>
</dbReference>
<dbReference type="Gene3D" id="3.40.50.300">
    <property type="entry name" value="P-loop containing nucleotide triphosphate hydrolases"/>
    <property type="match status" value="1"/>
</dbReference>
<dbReference type="Proteomes" id="UP000593567">
    <property type="component" value="Unassembled WGS sequence"/>
</dbReference>
<feature type="domain" description="F-box" evidence="1">
    <location>
        <begin position="26"/>
        <end position="72"/>
    </location>
</feature>
<dbReference type="InterPro" id="IPR027417">
    <property type="entry name" value="P-loop_NTPase"/>
</dbReference>
<dbReference type="PANTHER" id="PTHR16008:SF4">
    <property type="entry name" value="F-BOX ONLY PROTEIN 4"/>
    <property type="match status" value="1"/>
</dbReference>
<protein>
    <submittedName>
        <fullName evidence="2">FBXO4</fullName>
    </submittedName>
</protein>
<dbReference type="SMART" id="SM00256">
    <property type="entry name" value="FBOX"/>
    <property type="match status" value="1"/>
</dbReference>
<evidence type="ECO:0000259" key="1">
    <source>
        <dbReference type="PROSITE" id="PS50181"/>
    </source>
</evidence>
<dbReference type="GO" id="GO:0000209">
    <property type="term" value="P:protein polyubiquitination"/>
    <property type="evidence" value="ECO:0007669"/>
    <property type="project" value="TreeGrafter"/>
</dbReference>
<dbReference type="InterPro" id="IPR001810">
    <property type="entry name" value="F-box_dom"/>
</dbReference>
<gene>
    <name evidence="2" type="ORF">EB796_012026</name>
</gene>
<dbReference type="InterPro" id="IPR039588">
    <property type="entry name" value="FBXO4"/>
</dbReference>
<evidence type="ECO:0000313" key="2">
    <source>
        <dbReference type="EMBL" id="KAF6029695.1"/>
    </source>
</evidence>
<name>A0A7J7JUZ6_BUGNE</name>
<sequence length="343" mass="39537">MLYIFVLESESSNQQTNQSTHQYIMEVTVHQLPEDVLLEIFSFLDAISLCKVRRVCQLWNRLSTDDILWKHKLLADVHNWKQVSNSSLPDSYIQDAEISKFDVYMRSSPEIQKWKKSVYQQTTIHQLSDMLRMFMPMKRYTFGVGASAMDSYGKGQSFFSKLLSFDAGNVFQHCGQFPGKFRGFGGGFQFKYKRCMLELCLMYVAPKSLRDAMTVEQQIEMLESKMTDGSYLQLLQTLHGYIHSIDTRILDGNSEQQTLTNLKKQAKEVELLNKHLKADTPLLILSSRKVESDPFISSYQVCQCLNLNSLSRPWMVSECSAQMIYRDIVDPVDWLISAVNTSS</sequence>